<organism evidence="4 5">
    <name type="scientific">Dactylosporangium roseum</name>
    <dbReference type="NCBI Taxonomy" id="47989"/>
    <lineage>
        <taxon>Bacteria</taxon>
        <taxon>Bacillati</taxon>
        <taxon>Actinomycetota</taxon>
        <taxon>Actinomycetes</taxon>
        <taxon>Micromonosporales</taxon>
        <taxon>Micromonosporaceae</taxon>
        <taxon>Dactylosporangium</taxon>
    </lineage>
</organism>
<dbReference type="Proteomes" id="UP001058271">
    <property type="component" value="Chromosome"/>
</dbReference>
<evidence type="ECO:0000313" key="5">
    <source>
        <dbReference type="Proteomes" id="UP001058271"/>
    </source>
</evidence>
<keyword evidence="2" id="KW-1133">Transmembrane helix</keyword>
<gene>
    <name evidence="4" type="ORF">Drose_00210</name>
</gene>
<feature type="compositionally biased region" description="Basic and acidic residues" evidence="1">
    <location>
        <begin position="10"/>
        <end position="37"/>
    </location>
</feature>
<name>A0ABY5Z432_9ACTN</name>
<sequence length="259" mass="26896">MPHSPDQSPEPDRTQPFRRPEPEPEPDQTRPLRRFGEDGTDETVPGAPPPAADPTAIQPPVDDAPRWSARANVPRPGDPGLRRPAPQEWAIEEEDPYQGRSWLTPVIVGMVALVLVAALTTGIWLIYRATERSANTPEDPAPAPSVGSSAVPLPTTAATTRDAPSSEPAPTTTVPSPAGPVVVPRLRGATLAEATVKLQVLGLNVAVERKADGSVAPGEVLSTRPGEGEAVEPGGTVTLVVATAPVTLPPSSVPAPSAS</sequence>
<feature type="region of interest" description="Disordered" evidence="1">
    <location>
        <begin position="134"/>
        <end position="181"/>
    </location>
</feature>
<keyword evidence="2" id="KW-0472">Membrane</keyword>
<evidence type="ECO:0000259" key="3">
    <source>
        <dbReference type="PROSITE" id="PS51178"/>
    </source>
</evidence>
<feature type="transmembrane region" description="Helical" evidence="2">
    <location>
        <begin position="102"/>
        <end position="127"/>
    </location>
</feature>
<accession>A0ABY5Z432</accession>
<proteinExistence type="predicted"/>
<evidence type="ECO:0000313" key="4">
    <source>
        <dbReference type="EMBL" id="UWZ36818.1"/>
    </source>
</evidence>
<dbReference type="SMART" id="SM00740">
    <property type="entry name" value="PASTA"/>
    <property type="match status" value="1"/>
</dbReference>
<keyword evidence="2" id="KW-0812">Transmembrane</keyword>
<reference evidence="4" key="1">
    <citation type="submission" date="2021-04" db="EMBL/GenBank/DDBJ databases">
        <title>Biosynthetic gene clusters of Dactylosporangioum roseum.</title>
        <authorList>
            <person name="Hartkoorn R.C."/>
            <person name="Beaudoing E."/>
            <person name="Hot D."/>
            <person name="Moureu S."/>
        </authorList>
    </citation>
    <scope>NUCLEOTIDE SEQUENCE</scope>
    <source>
        <strain evidence="4">NRRL B-16295</strain>
    </source>
</reference>
<dbReference type="InterPro" id="IPR005543">
    <property type="entry name" value="PASTA_dom"/>
</dbReference>
<dbReference type="Pfam" id="PF03793">
    <property type="entry name" value="PASTA"/>
    <property type="match status" value="1"/>
</dbReference>
<feature type="compositionally biased region" description="Polar residues" evidence="1">
    <location>
        <begin position="156"/>
        <end position="175"/>
    </location>
</feature>
<dbReference type="PROSITE" id="PS51178">
    <property type="entry name" value="PASTA"/>
    <property type="match status" value="1"/>
</dbReference>
<keyword evidence="5" id="KW-1185">Reference proteome</keyword>
<evidence type="ECO:0000256" key="2">
    <source>
        <dbReference type="SAM" id="Phobius"/>
    </source>
</evidence>
<dbReference type="CDD" id="cd06577">
    <property type="entry name" value="PASTA_pknB"/>
    <property type="match status" value="1"/>
</dbReference>
<feature type="region of interest" description="Disordered" evidence="1">
    <location>
        <begin position="1"/>
        <end position="84"/>
    </location>
</feature>
<protein>
    <submittedName>
        <fullName evidence="4">PASTA domain-containing protein</fullName>
    </submittedName>
</protein>
<dbReference type="EMBL" id="CP073721">
    <property type="protein sequence ID" value="UWZ36818.1"/>
    <property type="molecule type" value="Genomic_DNA"/>
</dbReference>
<evidence type="ECO:0000256" key="1">
    <source>
        <dbReference type="SAM" id="MobiDB-lite"/>
    </source>
</evidence>
<dbReference type="Gene3D" id="3.30.10.20">
    <property type="match status" value="1"/>
</dbReference>
<dbReference type="RefSeq" id="WP_260726165.1">
    <property type="nucleotide sequence ID" value="NZ_BAAABS010000053.1"/>
</dbReference>
<feature type="domain" description="PASTA" evidence="3">
    <location>
        <begin position="179"/>
        <end position="243"/>
    </location>
</feature>